<proteinExistence type="predicted"/>
<feature type="region of interest" description="Disordered" evidence="1">
    <location>
        <begin position="1"/>
        <end position="23"/>
    </location>
</feature>
<dbReference type="Pfam" id="PF15589">
    <property type="entry name" value="Imm21"/>
    <property type="match status" value="1"/>
</dbReference>
<gene>
    <name evidence="2" type="ORF">ACFYXI_42830</name>
</gene>
<accession>A0ABW6T8U9</accession>
<reference evidence="2 3" key="1">
    <citation type="submission" date="2024-10" db="EMBL/GenBank/DDBJ databases">
        <title>The Natural Products Discovery Center: Release of the First 8490 Sequenced Strains for Exploring Actinobacteria Biosynthetic Diversity.</title>
        <authorList>
            <person name="Kalkreuter E."/>
            <person name="Kautsar S.A."/>
            <person name="Yang D."/>
            <person name="Bader C.D."/>
            <person name="Teijaro C.N."/>
            <person name="Fluegel L."/>
            <person name="Davis C.M."/>
            <person name="Simpson J.R."/>
            <person name="Lauterbach L."/>
            <person name="Steele A.D."/>
            <person name="Gui C."/>
            <person name="Meng S."/>
            <person name="Li G."/>
            <person name="Viehrig K."/>
            <person name="Ye F."/>
            <person name="Su P."/>
            <person name="Kiefer A.F."/>
            <person name="Nichols A."/>
            <person name="Cepeda A.J."/>
            <person name="Yan W."/>
            <person name="Fan B."/>
            <person name="Jiang Y."/>
            <person name="Adhikari A."/>
            <person name="Zheng C.-J."/>
            <person name="Schuster L."/>
            <person name="Cowan T.M."/>
            <person name="Smanski M.J."/>
            <person name="Chevrette M.G."/>
            <person name="De Carvalho L.P.S."/>
            <person name="Shen B."/>
        </authorList>
    </citation>
    <scope>NUCLEOTIDE SEQUENCE [LARGE SCALE GENOMIC DNA]</scope>
    <source>
        <strain evidence="2 3">NPDC002173</strain>
    </source>
</reference>
<dbReference type="Proteomes" id="UP001602013">
    <property type="component" value="Unassembled WGS sequence"/>
</dbReference>
<dbReference type="EMBL" id="JBIASD010000079">
    <property type="protein sequence ID" value="MFF3672240.1"/>
    <property type="molecule type" value="Genomic_DNA"/>
</dbReference>
<organism evidence="2 3">
    <name type="scientific">Microtetraspora malaysiensis</name>
    <dbReference type="NCBI Taxonomy" id="161358"/>
    <lineage>
        <taxon>Bacteria</taxon>
        <taxon>Bacillati</taxon>
        <taxon>Actinomycetota</taxon>
        <taxon>Actinomycetes</taxon>
        <taxon>Streptosporangiales</taxon>
        <taxon>Streptosporangiaceae</taxon>
        <taxon>Microtetraspora</taxon>
    </lineage>
</organism>
<protein>
    <submittedName>
        <fullName evidence="2">Imm21 family immunity protein</fullName>
    </submittedName>
</protein>
<name>A0ABW6T8U9_9ACTN</name>
<evidence type="ECO:0000313" key="2">
    <source>
        <dbReference type="EMBL" id="MFF3672240.1"/>
    </source>
</evidence>
<comment type="caution">
    <text evidence="2">The sequence shown here is derived from an EMBL/GenBank/DDBJ whole genome shotgun (WGS) entry which is preliminary data.</text>
</comment>
<feature type="compositionally biased region" description="Polar residues" evidence="1">
    <location>
        <begin position="1"/>
        <end position="10"/>
    </location>
</feature>
<evidence type="ECO:0000256" key="1">
    <source>
        <dbReference type="SAM" id="MobiDB-lite"/>
    </source>
</evidence>
<dbReference type="InterPro" id="IPR028961">
    <property type="entry name" value="Imm21"/>
</dbReference>
<dbReference type="RefSeq" id="WP_387418411.1">
    <property type="nucleotide sequence ID" value="NZ_JBIASD010000079.1"/>
</dbReference>
<keyword evidence="3" id="KW-1185">Reference proteome</keyword>
<sequence length="83" mass="9580">MRSATRNNGLARSLGETEASRTEDLNWEVREQVILFDSAIPGAELETDERLTIDLEPRLYRVRATYKKDEGNWMILVQLQPTT</sequence>
<evidence type="ECO:0000313" key="3">
    <source>
        <dbReference type="Proteomes" id="UP001602013"/>
    </source>
</evidence>